<protein>
    <submittedName>
        <fullName evidence="2">Uncharacterized protein</fullName>
    </submittedName>
</protein>
<proteinExistence type="predicted"/>
<keyword evidence="1" id="KW-1133">Transmembrane helix</keyword>
<evidence type="ECO:0000256" key="1">
    <source>
        <dbReference type="SAM" id="Phobius"/>
    </source>
</evidence>
<keyword evidence="1" id="KW-0812">Transmembrane</keyword>
<accession>A0AAX4NZM1</accession>
<feature type="transmembrane region" description="Helical" evidence="1">
    <location>
        <begin position="39"/>
        <end position="59"/>
    </location>
</feature>
<name>A0AAX4NZM1_9CHLO</name>
<dbReference type="EMBL" id="CP151502">
    <property type="protein sequence ID" value="WZN59497.1"/>
    <property type="molecule type" value="Genomic_DNA"/>
</dbReference>
<dbReference type="AlphaFoldDB" id="A0AAX4NZM1"/>
<keyword evidence="3" id="KW-1185">Reference proteome</keyword>
<keyword evidence="1" id="KW-0472">Membrane</keyword>
<reference evidence="2 3" key="1">
    <citation type="submission" date="2024-03" db="EMBL/GenBank/DDBJ databases">
        <title>Complete genome sequence of the green alga Chloropicon roscoffensis RCC1871.</title>
        <authorList>
            <person name="Lemieux C."/>
            <person name="Pombert J.-F."/>
            <person name="Otis C."/>
            <person name="Turmel M."/>
        </authorList>
    </citation>
    <scope>NUCLEOTIDE SEQUENCE [LARGE SCALE GENOMIC DNA]</scope>
    <source>
        <strain evidence="2 3">RCC1871</strain>
    </source>
</reference>
<gene>
    <name evidence="2" type="ORF">HKI87_02g10230</name>
</gene>
<dbReference type="Proteomes" id="UP001472866">
    <property type="component" value="Chromosome 02"/>
</dbReference>
<organism evidence="2 3">
    <name type="scientific">Chloropicon roscoffensis</name>
    <dbReference type="NCBI Taxonomy" id="1461544"/>
    <lineage>
        <taxon>Eukaryota</taxon>
        <taxon>Viridiplantae</taxon>
        <taxon>Chlorophyta</taxon>
        <taxon>Chloropicophyceae</taxon>
        <taxon>Chloropicales</taxon>
        <taxon>Chloropicaceae</taxon>
        <taxon>Chloropicon</taxon>
    </lineage>
</organism>
<evidence type="ECO:0000313" key="2">
    <source>
        <dbReference type="EMBL" id="WZN59497.1"/>
    </source>
</evidence>
<feature type="transmembrane region" description="Helical" evidence="1">
    <location>
        <begin position="270"/>
        <end position="294"/>
    </location>
</feature>
<sequence length="320" mass="35035">MDSSSSSEFSGEEEDFSTRSHAARRPKFRTFRATCSRFVVLYAVLVMVALCAATFLLYAEVPVGHYQDLDSVTMLFDHRKAERGIRQEHGRFQSEDWNGVVTLAGKQVDFEFVTDDEGEMKTAKYVGELASQVAVEAPPATCPDTSRSATHGLGTISFDAPAFNTSSAYGKAGMVTVTVGAESAGVPLYRVRPAGSEGDDWAAVTASRLTEVVVRVARSAVEGRTLWRIAEVDSAHTSASTEAEVASLRVELRDASEPAMARFPALEREWYAMAALACAAVVGLVVSFLPIILYREYILTLKQNGLPLPFFRYTTQFRGW</sequence>
<evidence type="ECO:0000313" key="3">
    <source>
        <dbReference type="Proteomes" id="UP001472866"/>
    </source>
</evidence>